<comment type="caution">
    <text evidence="1">The sequence shown here is derived from an EMBL/GenBank/DDBJ whole genome shotgun (WGS) entry which is preliminary data.</text>
</comment>
<protein>
    <submittedName>
        <fullName evidence="1">DUF6392 family protein</fullName>
    </submittedName>
</protein>
<keyword evidence="2" id="KW-1185">Reference proteome</keyword>
<accession>A0ABT5P3F4</accession>
<name>A0ABT5P3F4_9PSED</name>
<proteinExistence type="predicted"/>
<dbReference type="InterPro" id="IPR045657">
    <property type="entry name" value="DUF6392"/>
</dbReference>
<organism evidence="1 2">
    <name type="scientific">Pseudomonas rubra</name>
    <dbReference type="NCBI Taxonomy" id="2942627"/>
    <lineage>
        <taxon>Bacteria</taxon>
        <taxon>Pseudomonadati</taxon>
        <taxon>Pseudomonadota</taxon>
        <taxon>Gammaproteobacteria</taxon>
        <taxon>Pseudomonadales</taxon>
        <taxon>Pseudomonadaceae</taxon>
        <taxon>Pseudomonas</taxon>
    </lineage>
</organism>
<dbReference type="Proteomes" id="UP001148184">
    <property type="component" value="Unassembled WGS sequence"/>
</dbReference>
<dbReference type="EMBL" id="JAMDGZ010000009">
    <property type="protein sequence ID" value="MDD1012775.1"/>
    <property type="molecule type" value="Genomic_DNA"/>
</dbReference>
<evidence type="ECO:0000313" key="2">
    <source>
        <dbReference type="Proteomes" id="UP001148184"/>
    </source>
</evidence>
<evidence type="ECO:0000313" key="1">
    <source>
        <dbReference type="EMBL" id="MDD1012775.1"/>
    </source>
</evidence>
<gene>
    <name evidence="1" type="ORF">M5G17_03640</name>
</gene>
<dbReference type="Pfam" id="PF19929">
    <property type="entry name" value="DUF6392"/>
    <property type="match status" value="1"/>
</dbReference>
<reference evidence="1 2" key="1">
    <citation type="submission" date="2022-05" db="EMBL/GenBank/DDBJ databases">
        <title>Novel Pseudomonas spp. Isolated from a Rainbow Trout Aquaculture Facility.</title>
        <authorList>
            <person name="Testerman T."/>
            <person name="Graf J."/>
        </authorList>
    </citation>
    <scope>NUCLEOTIDE SEQUENCE [LARGE SCALE GENOMIC DNA]</scope>
    <source>
        <strain evidence="1 2">ID1025</strain>
    </source>
</reference>
<dbReference type="RefSeq" id="WP_273891652.1">
    <property type="nucleotide sequence ID" value="NZ_JAMDGP010000052.1"/>
</dbReference>
<sequence length="154" mass="17220">MKGQLELLINNLGKTYHDLVKLGLIEKNSIRESQYEDSDSLEIESISGIELVFEPIAYRFEAIYIRLRNDAYSELPTYPAPLPKSLCEIHERYDSHKIFGKPISSTEANHTAGIPAADIYQLDTNLHPAAQLSLQYGTSKNLNVIAISLLDASV</sequence>